<dbReference type="KEGG" id="vg:29060432"/>
<gene>
    <name evidence="1" type="ORF">CGG41_249</name>
</gene>
<accession>A0A1B0VVR2</accession>
<protein>
    <submittedName>
        <fullName evidence="1">Uncharacterized protein</fullName>
    </submittedName>
</protein>
<sequence length="88" mass="9927">MKNVLIAALENEGILVDSHDICEVKFVRQTCNDNKLVAIYYAIVYDDNEGNYSVVSIFMDCETLTADFGGCPHFTGTRKECVEHFEVN</sequence>
<dbReference type="OrthoDB" id="35951at10239"/>
<dbReference type="GeneID" id="29060432"/>
<reference evidence="2" key="1">
    <citation type="submission" date="2016-03" db="EMBL/GenBank/DDBJ databases">
        <authorList>
            <person name="Cucic S."/>
            <person name="Anany H."/>
            <person name="Brovko L."/>
            <person name="Kropinski A.M."/>
            <person name="Griffiths M.W."/>
        </authorList>
    </citation>
    <scope>NUCLEOTIDE SEQUENCE [LARGE SCALE GENOMIC DNA]</scope>
</reference>
<name>A0A1B0VVR2_9CAUD</name>
<dbReference type="RefSeq" id="YP_009286615.1">
    <property type="nucleotide sequence ID" value="NC_031065.1"/>
</dbReference>
<organism evidence="1 2">
    <name type="scientific">Salmonella phage vB_SnwM_CGG4-1</name>
    <dbReference type="NCBI Taxonomy" id="1815631"/>
    <lineage>
        <taxon>Viruses</taxon>
        <taxon>Duplodnaviria</taxon>
        <taxon>Heunggongvirae</taxon>
        <taxon>Uroviricota</taxon>
        <taxon>Caudoviricetes</taxon>
        <taxon>Pantevenvirales</taxon>
        <taxon>Straboviridae</taxon>
        <taxon>Tevenvirinae</taxon>
        <taxon>Gelderlandvirus</taxon>
        <taxon>Gelderlandvirus cgg41</taxon>
    </lineage>
</organism>
<evidence type="ECO:0000313" key="2">
    <source>
        <dbReference type="Proteomes" id="UP000204511"/>
    </source>
</evidence>
<keyword evidence="2" id="KW-1185">Reference proteome</keyword>
<dbReference type="EMBL" id="KU867307">
    <property type="protein sequence ID" value="ANA49603.1"/>
    <property type="molecule type" value="Genomic_DNA"/>
</dbReference>
<proteinExistence type="predicted"/>
<evidence type="ECO:0000313" key="1">
    <source>
        <dbReference type="EMBL" id="ANA49603.1"/>
    </source>
</evidence>
<dbReference type="Proteomes" id="UP000204511">
    <property type="component" value="Genome"/>
</dbReference>